<dbReference type="InterPro" id="IPR050109">
    <property type="entry name" value="HTH-type_TetR-like_transc_reg"/>
</dbReference>
<evidence type="ECO:0000256" key="1">
    <source>
        <dbReference type="ARBA" id="ARBA00022491"/>
    </source>
</evidence>
<keyword evidence="8" id="KW-1185">Reference proteome</keyword>
<dbReference type="InterPro" id="IPR009057">
    <property type="entry name" value="Homeodomain-like_sf"/>
</dbReference>
<dbReference type="SUPFAM" id="SSF46689">
    <property type="entry name" value="Homeodomain-like"/>
    <property type="match status" value="1"/>
</dbReference>
<dbReference type="RefSeq" id="WP_179389587.1">
    <property type="nucleotide sequence ID" value="NZ_JACBYQ010000002.1"/>
</dbReference>
<dbReference type="PANTHER" id="PTHR30055:SF151">
    <property type="entry name" value="TRANSCRIPTIONAL REGULATORY PROTEIN"/>
    <property type="match status" value="1"/>
</dbReference>
<name>A0A7Y9S8D6_9MICC</name>
<comment type="caution">
    <text evidence="7">The sequence shown here is derived from an EMBL/GenBank/DDBJ whole genome shotgun (WGS) entry which is preliminary data.</text>
</comment>
<feature type="DNA-binding region" description="H-T-H motif" evidence="5">
    <location>
        <begin position="46"/>
        <end position="65"/>
    </location>
</feature>
<dbReference type="SUPFAM" id="SSF48498">
    <property type="entry name" value="Tetracyclin repressor-like, C-terminal domain"/>
    <property type="match status" value="1"/>
</dbReference>
<dbReference type="GO" id="GO:0000976">
    <property type="term" value="F:transcription cis-regulatory region binding"/>
    <property type="evidence" value="ECO:0007669"/>
    <property type="project" value="TreeGrafter"/>
</dbReference>
<evidence type="ECO:0000259" key="6">
    <source>
        <dbReference type="PROSITE" id="PS50977"/>
    </source>
</evidence>
<dbReference type="PROSITE" id="PS50977">
    <property type="entry name" value="HTH_TETR_2"/>
    <property type="match status" value="1"/>
</dbReference>
<dbReference type="Proteomes" id="UP000521748">
    <property type="component" value="Unassembled WGS sequence"/>
</dbReference>
<accession>A0A7Y9S8D6</accession>
<dbReference type="GO" id="GO:0003700">
    <property type="term" value="F:DNA-binding transcription factor activity"/>
    <property type="evidence" value="ECO:0007669"/>
    <property type="project" value="TreeGrafter"/>
</dbReference>
<keyword evidence="2" id="KW-0805">Transcription regulation</keyword>
<dbReference type="InterPro" id="IPR036271">
    <property type="entry name" value="Tet_transcr_reg_TetR-rel_C_sf"/>
</dbReference>
<dbReference type="InterPro" id="IPR004111">
    <property type="entry name" value="Repressor_TetR_C"/>
</dbReference>
<evidence type="ECO:0000256" key="2">
    <source>
        <dbReference type="ARBA" id="ARBA00023015"/>
    </source>
</evidence>
<protein>
    <submittedName>
        <fullName evidence="7">AcrR family transcriptional regulator</fullName>
    </submittedName>
</protein>
<dbReference type="EMBL" id="JACBYQ010000002">
    <property type="protein sequence ID" value="NYE95856.1"/>
    <property type="molecule type" value="Genomic_DNA"/>
</dbReference>
<dbReference type="InterPro" id="IPR001647">
    <property type="entry name" value="HTH_TetR"/>
</dbReference>
<sequence length="225" mass="24878">MTESAAGLEELPKRRVGRPVKAVLERGRITQAALKLVRQEGYQGLTMSALARRLNVAPSALYNHVRSKQDLLILVQDHLMSLVDVSSFESEPWDVSVRNWAHSYRDVFAHHTPLIPLIAIQPITDSPQTLRIYEAVAAGFRRAAWPEAEVVNAVVALESFIYGSAFDVTAPENIFDCGHLAPQAPSFAEAVSAREKIYGRYSANPAFELGLEAMILGLKSRSERP</sequence>
<keyword evidence="4" id="KW-0804">Transcription</keyword>
<evidence type="ECO:0000256" key="4">
    <source>
        <dbReference type="ARBA" id="ARBA00023163"/>
    </source>
</evidence>
<evidence type="ECO:0000256" key="5">
    <source>
        <dbReference type="PROSITE-ProRule" id="PRU00335"/>
    </source>
</evidence>
<keyword evidence="3 5" id="KW-0238">DNA-binding</keyword>
<dbReference type="InterPro" id="IPR003012">
    <property type="entry name" value="Tet_transcr_reg_TetR"/>
</dbReference>
<dbReference type="GO" id="GO:0045892">
    <property type="term" value="P:negative regulation of DNA-templated transcription"/>
    <property type="evidence" value="ECO:0007669"/>
    <property type="project" value="InterPro"/>
</dbReference>
<evidence type="ECO:0000313" key="7">
    <source>
        <dbReference type="EMBL" id="NYE95856.1"/>
    </source>
</evidence>
<feature type="domain" description="HTH tetR-type" evidence="6">
    <location>
        <begin position="23"/>
        <end position="83"/>
    </location>
</feature>
<evidence type="ECO:0000256" key="3">
    <source>
        <dbReference type="ARBA" id="ARBA00023125"/>
    </source>
</evidence>
<dbReference type="Pfam" id="PF02909">
    <property type="entry name" value="TetR_C_1"/>
    <property type="match status" value="1"/>
</dbReference>
<dbReference type="PRINTS" id="PR00400">
    <property type="entry name" value="TETREPRESSOR"/>
</dbReference>
<dbReference type="Gene3D" id="1.10.357.10">
    <property type="entry name" value="Tetracycline Repressor, domain 2"/>
    <property type="match status" value="1"/>
</dbReference>
<organism evidence="7 8">
    <name type="scientific">Psychromicrobium silvestre</name>
    <dbReference type="NCBI Taxonomy" id="1645614"/>
    <lineage>
        <taxon>Bacteria</taxon>
        <taxon>Bacillati</taxon>
        <taxon>Actinomycetota</taxon>
        <taxon>Actinomycetes</taxon>
        <taxon>Micrococcales</taxon>
        <taxon>Micrococcaceae</taxon>
        <taxon>Psychromicrobium</taxon>
    </lineage>
</organism>
<evidence type="ECO:0000313" key="8">
    <source>
        <dbReference type="Proteomes" id="UP000521748"/>
    </source>
</evidence>
<proteinExistence type="predicted"/>
<dbReference type="PRINTS" id="PR00455">
    <property type="entry name" value="HTHTETR"/>
</dbReference>
<keyword evidence="1" id="KW-0678">Repressor</keyword>
<dbReference type="AlphaFoldDB" id="A0A7Y9S8D6"/>
<reference evidence="7 8" key="1">
    <citation type="submission" date="2020-07" db="EMBL/GenBank/DDBJ databases">
        <title>Sequencing the genomes of 1000 actinobacteria strains.</title>
        <authorList>
            <person name="Klenk H.-P."/>
        </authorList>
    </citation>
    <scope>NUCLEOTIDE SEQUENCE [LARGE SCALE GENOMIC DNA]</scope>
    <source>
        <strain evidence="7 8">DSM 102047</strain>
    </source>
</reference>
<dbReference type="GO" id="GO:0046677">
    <property type="term" value="P:response to antibiotic"/>
    <property type="evidence" value="ECO:0007669"/>
    <property type="project" value="InterPro"/>
</dbReference>
<dbReference type="Pfam" id="PF00440">
    <property type="entry name" value="TetR_N"/>
    <property type="match status" value="1"/>
</dbReference>
<gene>
    <name evidence="7" type="ORF">FHU41_002106</name>
</gene>
<dbReference type="PANTHER" id="PTHR30055">
    <property type="entry name" value="HTH-TYPE TRANSCRIPTIONAL REGULATOR RUTR"/>
    <property type="match status" value="1"/>
</dbReference>